<dbReference type="Gene3D" id="1.10.630.10">
    <property type="entry name" value="Cytochrome P450"/>
    <property type="match status" value="2"/>
</dbReference>
<protein>
    <recommendedName>
        <fullName evidence="15">Cytochrome P450</fullName>
    </recommendedName>
</protein>
<keyword evidence="5 11" id="KW-0479">Metal-binding</keyword>
<dbReference type="EMBL" id="JBDFQZ010000012">
    <property type="protein sequence ID" value="KAK9674534.1"/>
    <property type="molecule type" value="Genomic_DNA"/>
</dbReference>
<evidence type="ECO:0008006" key="15">
    <source>
        <dbReference type="Google" id="ProtNLM"/>
    </source>
</evidence>
<keyword evidence="10 12" id="KW-0472">Membrane</keyword>
<dbReference type="InterPro" id="IPR036396">
    <property type="entry name" value="Cyt_P450_sf"/>
</dbReference>
<comment type="similarity">
    <text evidence="2">Belongs to the cytochrome P450 family.</text>
</comment>
<dbReference type="GO" id="GO:0005506">
    <property type="term" value="F:iron ion binding"/>
    <property type="evidence" value="ECO:0007669"/>
    <property type="project" value="InterPro"/>
</dbReference>
<dbReference type="PROSITE" id="PS00086">
    <property type="entry name" value="CYTOCHROME_P450"/>
    <property type="match status" value="2"/>
</dbReference>
<evidence type="ECO:0000256" key="7">
    <source>
        <dbReference type="ARBA" id="ARBA00023002"/>
    </source>
</evidence>
<keyword evidence="8 11" id="KW-0408">Iron</keyword>
<keyword evidence="3 11" id="KW-0349">Heme</keyword>
<evidence type="ECO:0000313" key="13">
    <source>
        <dbReference type="EMBL" id="KAK9674534.1"/>
    </source>
</evidence>
<dbReference type="Pfam" id="PF00067">
    <property type="entry name" value="p450"/>
    <property type="match status" value="2"/>
</dbReference>
<dbReference type="PANTHER" id="PTHR24282:SF255">
    <property type="entry name" value="CYTOCHROME P450 72A11-RELATED"/>
    <property type="match status" value="1"/>
</dbReference>
<evidence type="ECO:0000256" key="1">
    <source>
        <dbReference type="ARBA" id="ARBA00004370"/>
    </source>
</evidence>
<feature type="binding site" description="axial binding residue" evidence="11">
    <location>
        <position position="460"/>
    </location>
    <ligand>
        <name>heme</name>
        <dbReference type="ChEBI" id="CHEBI:30413"/>
    </ligand>
    <ligandPart>
        <name>Fe</name>
        <dbReference type="ChEBI" id="CHEBI:18248"/>
    </ligandPart>
</feature>
<dbReference type="FunFam" id="1.10.630.10:FF:000029">
    <property type="entry name" value="Cytochrome P450 734A1"/>
    <property type="match status" value="2"/>
</dbReference>
<keyword evidence="7" id="KW-0560">Oxidoreductase</keyword>
<dbReference type="InterPro" id="IPR017972">
    <property type="entry name" value="Cyt_P450_CS"/>
</dbReference>
<keyword evidence="14" id="KW-1185">Reference proteome</keyword>
<organism evidence="13 14">
    <name type="scientific">Saponaria officinalis</name>
    <name type="common">Common soapwort</name>
    <name type="synonym">Lychnis saponaria</name>
    <dbReference type="NCBI Taxonomy" id="3572"/>
    <lineage>
        <taxon>Eukaryota</taxon>
        <taxon>Viridiplantae</taxon>
        <taxon>Streptophyta</taxon>
        <taxon>Embryophyta</taxon>
        <taxon>Tracheophyta</taxon>
        <taxon>Spermatophyta</taxon>
        <taxon>Magnoliopsida</taxon>
        <taxon>eudicotyledons</taxon>
        <taxon>Gunneridae</taxon>
        <taxon>Pentapetalae</taxon>
        <taxon>Caryophyllales</taxon>
        <taxon>Caryophyllaceae</taxon>
        <taxon>Caryophylleae</taxon>
        <taxon>Saponaria</taxon>
    </lineage>
</organism>
<dbReference type="InterPro" id="IPR002401">
    <property type="entry name" value="Cyt_P450_E_grp-I"/>
</dbReference>
<proteinExistence type="inferred from homology"/>
<dbReference type="SUPFAM" id="SSF48264">
    <property type="entry name" value="Cytochrome P450"/>
    <property type="match status" value="2"/>
</dbReference>
<dbReference type="AlphaFoldDB" id="A0AAW1HET7"/>
<evidence type="ECO:0000256" key="10">
    <source>
        <dbReference type="ARBA" id="ARBA00023136"/>
    </source>
</evidence>
<sequence length="1012" mass="115853">MDASACMSIAISLICILVVTFSWNIFKWLWLNPKKLEKILKNQGFQGNNYKLFYGDSIEKAQMRNQTLSKPMSHFTNDYISRSHSFYHHIVKNYGAKSFTWNGPIPVVNLSEARRMKEVLMKMNEFPKPKPSPLLKLLVTGLFDVEGHAWSQRRRLLNPAFHLEKLKLMIPAFTESMNDLINKWEKMTSTTGSCELDVGSDLYKLSADAISRVAFGSSYEEGEKIFDLLNEQLLLVQPLAASIYIPGWRFIPTKQNRRIMEIQNEIKYIIKTIINKRKNAIQGGEKPKDDLLGILLESNKQDNNSMTLEEIINECKIFYLAGQETTSTLLIWTLIMLSKHQHWQKFARDEVLNTFGSNNTPHYQGLNQLNIVTMILNEVLRLYPPVSELTRRVSKDIKVGDTILPSGVEVYLPILHIHQDEKYWGDDAKEFNPNRFIEGIFKATKGNMCFFPFGGGPRICLGLNFAMIEVKLALVLILQRFSFELSPSYAHAPAAIVTTLFNYYHLNEMMMDASTSVTFSWSIFKWVWLNPKKLEKFLRNQGFQGNNYKLLYGDSIEKAQMQNEALSKPMSHVSNDYISRSHSFYHHIVKTYGTKSFIWKGPIPVVNIWEAGIMKEVLMKMNEFPKPNTNPLLKLLATGLVGVEGQVWSQRRKLLNPAFHLEKLKLMLPAFSESVNDLINKWEEMTSKTSSCELDVCSDLHKLSADTISKVAFGSSFEEGGKIFDLLSEQLLLVLPLADSMYMPGWRFLPTKQNRRIMQIQKEIIYIIKNIIKKRKNAIQGGEKPKDDLLGILLESNEKDNNSMSLEEVVDECKVFYLAGQETTSILLTWTLILLGKHQHWQKLARDEVLNTFGSNKTPHFQDLNRLNIVTMILNEVLRLYPPVTELLRRVSKDIKVGDTILPSGVEIYLPILDIHQDGKYWGDDAKEFNPNRFNEGISKATNGNMCFFPFGGGPRICIGLNFAMVEAKLALVLILQRFSFELSPSYVHAPAVISITRPQFGAQLNIKWLHG</sequence>
<dbReference type="PANTHER" id="PTHR24282">
    <property type="entry name" value="CYTOCHROME P450 FAMILY MEMBER"/>
    <property type="match status" value="1"/>
</dbReference>
<comment type="subcellular location">
    <subcellularLocation>
        <location evidence="1">Membrane</location>
    </subcellularLocation>
</comment>
<evidence type="ECO:0000256" key="5">
    <source>
        <dbReference type="ARBA" id="ARBA00022723"/>
    </source>
</evidence>
<comment type="caution">
    <text evidence="13">The sequence shown here is derived from an EMBL/GenBank/DDBJ whole genome shotgun (WGS) entry which is preliminary data.</text>
</comment>
<evidence type="ECO:0000256" key="8">
    <source>
        <dbReference type="ARBA" id="ARBA00023004"/>
    </source>
</evidence>
<accession>A0AAW1HET7</accession>
<evidence type="ECO:0000256" key="4">
    <source>
        <dbReference type="ARBA" id="ARBA00022692"/>
    </source>
</evidence>
<evidence type="ECO:0000256" key="12">
    <source>
        <dbReference type="SAM" id="Phobius"/>
    </source>
</evidence>
<keyword evidence="6 12" id="KW-1133">Transmembrane helix</keyword>
<keyword evidence="4 12" id="KW-0812">Transmembrane</keyword>
<dbReference type="InterPro" id="IPR050665">
    <property type="entry name" value="Cytochrome_P450_Monooxygen"/>
</dbReference>
<dbReference type="InterPro" id="IPR001128">
    <property type="entry name" value="Cyt_P450"/>
</dbReference>
<dbReference type="PRINTS" id="PR00385">
    <property type="entry name" value="P450"/>
</dbReference>
<reference evidence="13" key="1">
    <citation type="submission" date="2024-03" db="EMBL/GenBank/DDBJ databases">
        <title>WGS assembly of Saponaria officinalis var. Norfolk2.</title>
        <authorList>
            <person name="Jenkins J."/>
            <person name="Shu S."/>
            <person name="Grimwood J."/>
            <person name="Barry K."/>
            <person name="Goodstein D."/>
            <person name="Schmutz J."/>
            <person name="Leebens-Mack J."/>
            <person name="Osbourn A."/>
        </authorList>
    </citation>
    <scope>NUCLEOTIDE SEQUENCE [LARGE SCALE GENOMIC DNA]</scope>
    <source>
        <strain evidence="13">JIC</strain>
    </source>
</reference>
<evidence type="ECO:0000256" key="3">
    <source>
        <dbReference type="ARBA" id="ARBA00022617"/>
    </source>
</evidence>
<evidence type="ECO:0000256" key="2">
    <source>
        <dbReference type="ARBA" id="ARBA00010617"/>
    </source>
</evidence>
<evidence type="ECO:0000313" key="14">
    <source>
        <dbReference type="Proteomes" id="UP001443914"/>
    </source>
</evidence>
<dbReference type="GO" id="GO:0004497">
    <property type="term" value="F:monooxygenase activity"/>
    <property type="evidence" value="ECO:0007669"/>
    <property type="project" value="UniProtKB-KW"/>
</dbReference>
<evidence type="ECO:0000256" key="6">
    <source>
        <dbReference type="ARBA" id="ARBA00022989"/>
    </source>
</evidence>
<name>A0AAW1HET7_SAPOF</name>
<dbReference type="GO" id="GO:0020037">
    <property type="term" value="F:heme binding"/>
    <property type="evidence" value="ECO:0007669"/>
    <property type="project" value="InterPro"/>
</dbReference>
<dbReference type="Proteomes" id="UP001443914">
    <property type="component" value="Unassembled WGS sequence"/>
</dbReference>
<feature type="transmembrane region" description="Helical" evidence="12">
    <location>
        <begin position="7"/>
        <end position="30"/>
    </location>
</feature>
<dbReference type="GO" id="GO:0016705">
    <property type="term" value="F:oxidoreductase activity, acting on paired donors, with incorporation or reduction of molecular oxygen"/>
    <property type="evidence" value="ECO:0007669"/>
    <property type="project" value="InterPro"/>
</dbReference>
<evidence type="ECO:0000256" key="9">
    <source>
        <dbReference type="ARBA" id="ARBA00023033"/>
    </source>
</evidence>
<comment type="cofactor">
    <cofactor evidence="11">
        <name>heme</name>
        <dbReference type="ChEBI" id="CHEBI:30413"/>
    </cofactor>
</comment>
<gene>
    <name evidence="13" type="ORF">RND81_12G239000</name>
</gene>
<evidence type="ECO:0000256" key="11">
    <source>
        <dbReference type="PIRSR" id="PIRSR602401-1"/>
    </source>
</evidence>
<keyword evidence="9" id="KW-0503">Monooxygenase</keyword>
<dbReference type="PRINTS" id="PR00463">
    <property type="entry name" value="EP450I"/>
</dbReference>
<dbReference type="GO" id="GO:0016020">
    <property type="term" value="C:membrane"/>
    <property type="evidence" value="ECO:0007669"/>
    <property type="project" value="UniProtKB-SubCell"/>
</dbReference>